<evidence type="ECO:0000313" key="1">
    <source>
        <dbReference type="EMBL" id="NIG22295.1"/>
    </source>
</evidence>
<gene>
    <name evidence="1" type="ORF">F3J37_26960</name>
</gene>
<sequence length="111" mass="12388">MQDDIAAECEIQIKRLAGMYQMGDGYQQTKEAINSILTDFNHGLGREVSVRIMVWSDLHASLKNSLIISADPRWIEAIRYAISRVKSFKQNAMASHAARVASHALAANEQN</sequence>
<keyword evidence="2" id="KW-1185">Reference proteome</keyword>
<name>A0ABX0RXH6_9GAMM</name>
<dbReference type="EMBL" id="VWXC01000038">
    <property type="protein sequence ID" value="NIG22295.1"/>
    <property type="molecule type" value="Genomic_DNA"/>
</dbReference>
<reference evidence="1 2" key="1">
    <citation type="journal article" date="2019" name="bioRxiv">
        <title>Bacteria contribute to plant secondary compound degradation in a generalist herbivore system.</title>
        <authorList>
            <person name="Francoeur C.B."/>
            <person name="Khadempour L."/>
            <person name="Moreira-Soto R.D."/>
            <person name="Gotting K."/>
            <person name="Book A.J."/>
            <person name="Pinto-Tomas A.A."/>
            <person name="Keefover-Ring K."/>
            <person name="Currie C.R."/>
        </authorList>
    </citation>
    <scope>NUCLEOTIDE SEQUENCE [LARGE SCALE GENOMIC DNA]</scope>
    <source>
        <strain evidence="1">Al-1710</strain>
    </source>
</reference>
<evidence type="ECO:0000313" key="2">
    <source>
        <dbReference type="Proteomes" id="UP001515780"/>
    </source>
</evidence>
<proteinExistence type="predicted"/>
<protein>
    <submittedName>
        <fullName evidence="1">Uncharacterized protein</fullName>
    </submittedName>
</protein>
<organism evidence="1 2">
    <name type="scientific">Candidatus Pantoea communis</name>
    <dbReference type="NCBI Taxonomy" id="2608354"/>
    <lineage>
        <taxon>Bacteria</taxon>
        <taxon>Pseudomonadati</taxon>
        <taxon>Pseudomonadota</taxon>
        <taxon>Gammaproteobacteria</taxon>
        <taxon>Enterobacterales</taxon>
        <taxon>Erwiniaceae</taxon>
        <taxon>Pantoea</taxon>
    </lineage>
</organism>
<dbReference type="Proteomes" id="UP001515780">
    <property type="component" value="Unassembled WGS sequence"/>
</dbReference>
<dbReference type="RefSeq" id="WP_034831085.1">
    <property type="nucleotide sequence ID" value="NZ_VWXC01000038.1"/>
</dbReference>
<accession>A0ABX0RXH6</accession>
<comment type="caution">
    <text evidence="1">The sequence shown here is derived from an EMBL/GenBank/DDBJ whole genome shotgun (WGS) entry which is preliminary data.</text>
</comment>